<dbReference type="RefSeq" id="WP_055652804.1">
    <property type="nucleotide sequence ID" value="NZ_CABIXC010000001.1"/>
</dbReference>
<keyword evidence="1" id="KW-0472">Membrane</keyword>
<name>A0A173XH57_9FIRM</name>
<feature type="transmembrane region" description="Helical" evidence="1">
    <location>
        <begin position="29"/>
        <end position="53"/>
    </location>
</feature>
<evidence type="ECO:0000313" key="2">
    <source>
        <dbReference type="EMBL" id="CUN50953.1"/>
    </source>
</evidence>
<protein>
    <submittedName>
        <fullName evidence="2">Putative membrane fusion protein</fullName>
    </submittedName>
</protein>
<proteinExistence type="predicted"/>
<keyword evidence="1" id="KW-0812">Transmembrane</keyword>
<evidence type="ECO:0000313" key="3">
    <source>
        <dbReference type="Proteomes" id="UP000095651"/>
    </source>
</evidence>
<dbReference type="EMBL" id="CYZE01000001">
    <property type="protein sequence ID" value="CUN50953.1"/>
    <property type="molecule type" value="Genomic_DNA"/>
</dbReference>
<organism evidence="2 3">
    <name type="scientific">Hungatella hathewayi</name>
    <dbReference type="NCBI Taxonomy" id="154046"/>
    <lineage>
        <taxon>Bacteria</taxon>
        <taxon>Bacillati</taxon>
        <taxon>Bacillota</taxon>
        <taxon>Clostridia</taxon>
        <taxon>Lachnospirales</taxon>
        <taxon>Lachnospiraceae</taxon>
        <taxon>Hungatella</taxon>
    </lineage>
</organism>
<dbReference type="AlphaFoldDB" id="A0A173XH57"/>
<gene>
    <name evidence="2" type="ORF">ERS852407_00409</name>
</gene>
<reference evidence="2 3" key="1">
    <citation type="submission" date="2015-09" db="EMBL/GenBank/DDBJ databases">
        <authorList>
            <consortium name="Pathogen Informatics"/>
        </authorList>
    </citation>
    <scope>NUCLEOTIDE SEQUENCE [LARGE SCALE GENOMIC DNA]</scope>
    <source>
        <strain evidence="2 3">2789STDY5608850</strain>
    </source>
</reference>
<dbReference type="Proteomes" id="UP000095651">
    <property type="component" value="Unassembled WGS sequence"/>
</dbReference>
<evidence type="ECO:0000256" key="1">
    <source>
        <dbReference type="SAM" id="Phobius"/>
    </source>
</evidence>
<sequence>MAQQKVRPRKKEAAPKKKNKKIIKYRKPLHINVGMIIFALIFVYMVFSVYTYIRRDKIQFYEVQEGSIVNNTDYTGIILREEEVKTADRSGYINYYIREGKRASVGTRIYSIDETGNIASFLEENTEENVTLTAENLADLKKQLTVFSLTYDDNRFNSVYDTKYTLEADVMEYMNFNALDNAGSLLDEAGFNFQQVRADEAGVVSYGVDSYESLNASGISEAVFDRSKYTKTITKAGNLIEKGIPVYKMITSDQWSVVFPLSDDDVKAYGDKTSLAVTFSGHDLKATGSFSMLTGTDGKPYGKLDFDKYMVQFASDRYVDFEIISDKVDGLKIPASAVTTKDFYLVPMEYLTQGGDSSESGFNKEVYSESGSSVVFVPATIYYSEEDNYYIEMGGENGFNAGDYIVKPDSTDRYQIGASASLQGVYNINKGYAVFKQIDVLASNDEYYTIKKNMTYGLAVYDHIVLDASTVSEGELIYQ</sequence>
<accession>A0A173XH57</accession>
<keyword evidence="1" id="KW-1133">Transmembrane helix</keyword>